<dbReference type="GO" id="GO:0006729">
    <property type="term" value="P:tetrahydrobiopterin biosynthetic process"/>
    <property type="evidence" value="ECO:0007669"/>
    <property type="project" value="InterPro"/>
</dbReference>
<dbReference type="GO" id="GO:0008124">
    <property type="term" value="F:4-alpha-hydroxytetrahydrobiopterin dehydratase activity"/>
    <property type="evidence" value="ECO:0007669"/>
    <property type="project" value="UniProtKB-UniRule"/>
</dbReference>
<sequence>MKTQPLTPAEIEHALTHLSGWAWNCDALVKTLEFGDFREAMGFMLRAGFEADALDHHPEWTNVYNKVSIRLATHDAGNKVTAKDVELAGRMEKLRASLTGRA</sequence>
<dbReference type="PANTHER" id="PTHR12599:SF0">
    <property type="entry name" value="PTERIN-4-ALPHA-CARBINOLAMINE DEHYDRATASE"/>
    <property type="match status" value="1"/>
</dbReference>
<evidence type="ECO:0000256" key="1">
    <source>
        <dbReference type="ARBA" id="ARBA00001554"/>
    </source>
</evidence>
<dbReference type="HAMAP" id="MF_00434">
    <property type="entry name" value="Pterin_4_alpha"/>
    <property type="match status" value="1"/>
</dbReference>
<dbReference type="OrthoDB" id="9800108at2"/>
<dbReference type="Gene3D" id="3.30.1360.20">
    <property type="entry name" value="Transcriptional coactivator/pterin dehydratase"/>
    <property type="match status" value="1"/>
</dbReference>
<dbReference type="Proteomes" id="UP000315648">
    <property type="component" value="Unassembled WGS sequence"/>
</dbReference>
<dbReference type="NCBIfam" id="NF002017">
    <property type="entry name" value="PRK00823.1-2"/>
    <property type="match status" value="1"/>
</dbReference>
<comment type="similarity">
    <text evidence="2 4">Belongs to the pterin-4-alpha-carbinolamine dehydratase family.</text>
</comment>
<name>A0A556QRB8_9BACT</name>
<dbReference type="InterPro" id="IPR036428">
    <property type="entry name" value="PCD_sf"/>
</dbReference>
<dbReference type="RefSeq" id="WP_144229511.1">
    <property type="nucleotide sequence ID" value="NZ_CBCRVV010000027.1"/>
</dbReference>
<proteinExistence type="inferred from homology"/>
<reference evidence="5 6" key="1">
    <citation type="submission" date="2019-07" db="EMBL/GenBank/DDBJ databases">
        <title>Description of 53C-WASEF.</title>
        <authorList>
            <person name="Pitt A."/>
            <person name="Hahn M.W."/>
        </authorList>
    </citation>
    <scope>NUCLEOTIDE SEQUENCE [LARGE SCALE GENOMIC DNA]</scope>
    <source>
        <strain evidence="5 6">53C-WASEF</strain>
    </source>
</reference>
<gene>
    <name evidence="5" type="ORF">FPL22_07705</name>
</gene>
<evidence type="ECO:0000256" key="3">
    <source>
        <dbReference type="ARBA" id="ARBA00023239"/>
    </source>
</evidence>
<accession>A0A556QRB8</accession>
<dbReference type="SUPFAM" id="SSF55248">
    <property type="entry name" value="PCD-like"/>
    <property type="match status" value="1"/>
</dbReference>
<protein>
    <recommendedName>
        <fullName evidence="4">Putative pterin-4-alpha-carbinolamine dehydratase</fullName>
        <shortName evidence="4">PHS</shortName>
        <ecNumber evidence="4">4.2.1.96</ecNumber>
    </recommendedName>
    <alternativeName>
        <fullName evidence="4">4-alpha-hydroxy-tetrahydropterin dehydratase</fullName>
    </alternativeName>
    <alternativeName>
        <fullName evidence="4">Pterin carbinolamine dehydratase</fullName>
        <shortName evidence="4">PCD</shortName>
    </alternativeName>
</protein>
<dbReference type="EC" id="4.2.1.96" evidence="4"/>
<keyword evidence="3 4" id="KW-0456">Lyase</keyword>
<keyword evidence="6" id="KW-1185">Reference proteome</keyword>
<dbReference type="AlphaFoldDB" id="A0A556QRB8"/>
<evidence type="ECO:0000313" key="5">
    <source>
        <dbReference type="EMBL" id="TSJ79169.1"/>
    </source>
</evidence>
<comment type="catalytic activity">
    <reaction evidence="1 4">
        <text>(4aS,6R)-4a-hydroxy-L-erythro-5,6,7,8-tetrahydrobiopterin = (6R)-L-erythro-6,7-dihydrobiopterin + H2O</text>
        <dbReference type="Rhea" id="RHEA:11920"/>
        <dbReference type="ChEBI" id="CHEBI:15377"/>
        <dbReference type="ChEBI" id="CHEBI:15642"/>
        <dbReference type="ChEBI" id="CHEBI:43120"/>
        <dbReference type="EC" id="4.2.1.96"/>
    </reaction>
</comment>
<dbReference type="Pfam" id="PF01329">
    <property type="entry name" value="Pterin_4a"/>
    <property type="match status" value="1"/>
</dbReference>
<evidence type="ECO:0000256" key="4">
    <source>
        <dbReference type="HAMAP-Rule" id="MF_00434"/>
    </source>
</evidence>
<dbReference type="InterPro" id="IPR001533">
    <property type="entry name" value="Pterin_deHydtase"/>
</dbReference>
<evidence type="ECO:0000256" key="2">
    <source>
        <dbReference type="ARBA" id="ARBA00006472"/>
    </source>
</evidence>
<comment type="caution">
    <text evidence="5">The sequence shown here is derived from an EMBL/GenBank/DDBJ whole genome shotgun (WGS) entry which is preliminary data.</text>
</comment>
<dbReference type="PANTHER" id="PTHR12599">
    <property type="entry name" value="PTERIN-4-ALPHA-CARBINOLAMINE DEHYDRATASE"/>
    <property type="match status" value="1"/>
</dbReference>
<evidence type="ECO:0000313" key="6">
    <source>
        <dbReference type="Proteomes" id="UP000315648"/>
    </source>
</evidence>
<organism evidence="5 6">
    <name type="scientific">Rariglobus hedericola</name>
    <dbReference type="NCBI Taxonomy" id="2597822"/>
    <lineage>
        <taxon>Bacteria</taxon>
        <taxon>Pseudomonadati</taxon>
        <taxon>Verrucomicrobiota</taxon>
        <taxon>Opitutia</taxon>
        <taxon>Opitutales</taxon>
        <taxon>Opitutaceae</taxon>
        <taxon>Rariglobus</taxon>
    </lineage>
</organism>
<dbReference type="EMBL" id="VMBG01000001">
    <property type="protein sequence ID" value="TSJ79169.1"/>
    <property type="molecule type" value="Genomic_DNA"/>
</dbReference>